<keyword evidence="3" id="KW-1185">Reference proteome</keyword>
<dbReference type="Pfam" id="PF00359">
    <property type="entry name" value="PTS_EIIA_2"/>
    <property type="match status" value="1"/>
</dbReference>
<dbReference type="PANTHER" id="PTHR47738:SF3">
    <property type="entry name" value="PHOSPHOTRANSFERASE SYSTEM MANNITOL_FRUCTOSE-SPECIFIC IIA DOMAIN CONTAINING PROTEIN"/>
    <property type="match status" value="1"/>
</dbReference>
<reference evidence="2 3" key="1">
    <citation type="submission" date="2021-10" db="EMBL/GenBank/DDBJ databases">
        <authorList>
            <person name="Grouzdev D.S."/>
            <person name="Pantiukh K.S."/>
            <person name="Krutkina M.S."/>
        </authorList>
    </citation>
    <scope>NUCLEOTIDE SEQUENCE [LARGE SCALE GENOMIC DNA]</scope>
    <source>
        <strain evidence="2 3">Z-7514</strain>
    </source>
</reference>
<feature type="domain" description="PTS EIIA type-2" evidence="1">
    <location>
        <begin position="4"/>
        <end position="151"/>
    </location>
</feature>
<keyword evidence="2" id="KW-0762">Sugar transport</keyword>
<dbReference type="InterPro" id="IPR016152">
    <property type="entry name" value="PTrfase/Anion_transptr"/>
</dbReference>
<dbReference type="InterPro" id="IPR051541">
    <property type="entry name" value="PTS_SugarTrans_NitroReg"/>
</dbReference>
<dbReference type="PANTHER" id="PTHR47738">
    <property type="entry name" value="PTS SYSTEM FRUCTOSE-LIKE EIIA COMPONENT-RELATED"/>
    <property type="match status" value="1"/>
</dbReference>
<dbReference type="AlphaFoldDB" id="A0AAW4X1A3"/>
<comment type="caution">
    <text evidence="2">The sequence shown here is derived from an EMBL/GenBank/DDBJ whole genome shotgun (WGS) entry which is preliminary data.</text>
</comment>
<dbReference type="SUPFAM" id="SSF55804">
    <property type="entry name" value="Phoshotransferase/anion transport protein"/>
    <property type="match status" value="1"/>
</dbReference>
<evidence type="ECO:0000313" key="2">
    <source>
        <dbReference type="EMBL" id="MCC3145599.1"/>
    </source>
</evidence>
<dbReference type="Proteomes" id="UP001199296">
    <property type="component" value="Unassembled WGS sequence"/>
</dbReference>
<name>A0AAW4X1A3_9FIRM</name>
<evidence type="ECO:0000313" key="3">
    <source>
        <dbReference type="Proteomes" id="UP001199296"/>
    </source>
</evidence>
<dbReference type="RefSeq" id="WP_229346300.1">
    <property type="nucleotide sequence ID" value="NZ_JAJFAT010000013.1"/>
</dbReference>
<dbReference type="InterPro" id="IPR002178">
    <property type="entry name" value="PTS_EIIA_type-2_dom"/>
</dbReference>
<keyword evidence="2" id="KW-0813">Transport</keyword>
<dbReference type="PROSITE" id="PS51094">
    <property type="entry name" value="PTS_EIIA_TYPE_2"/>
    <property type="match status" value="1"/>
</dbReference>
<sequence length="159" mass="18004">MKKTFIDLDLINLNLEAQDKIEAIKILSGKLYEKGKVKTSFFNAVLDREKKFPTGLKTKFISFALPHADSKHVNSAGVAVGLLKKPVKFKSMEDPDNNVNVKLIVLLAVKDKSKQVIVLQNLIKMMQNKITTQNILSSNDDKELLLLFQNNLFVKNNNY</sequence>
<proteinExistence type="predicted"/>
<evidence type="ECO:0000259" key="1">
    <source>
        <dbReference type="PROSITE" id="PS51094"/>
    </source>
</evidence>
<dbReference type="EMBL" id="JAJFAT010000013">
    <property type="protein sequence ID" value="MCC3145599.1"/>
    <property type="molecule type" value="Genomic_DNA"/>
</dbReference>
<protein>
    <submittedName>
        <fullName evidence="2">PTS sugar transporter subunit IIA</fullName>
    </submittedName>
</protein>
<gene>
    <name evidence="2" type="ORF">LJ207_09710</name>
</gene>
<dbReference type="CDD" id="cd00211">
    <property type="entry name" value="PTS_IIA_fru"/>
    <property type="match status" value="1"/>
</dbReference>
<dbReference type="Gene3D" id="3.40.930.10">
    <property type="entry name" value="Mannitol-specific EII, Chain A"/>
    <property type="match status" value="1"/>
</dbReference>
<accession>A0AAW4X1A3</accession>
<organism evidence="2 3">
    <name type="scientific">Halanaerobium polyolivorans</name>
    <dbReference type="NCBI Taxonomy" id="2886943"/>
    <lineage>
        <taxon>Bacteria</taxon>
        <taxon>Bacillati</taxon>
        <taxon>Bacillota</taxon>
        <taxon>Clostridia</taxon>
        <taxon>Halanaerobiales</taxon>
        <taxon>Halanaerobiaceae</taxon>
        <taxon>Halanaerobium</taxon>
    </lineage>
</organism>